<feature type="region of interest" description="Disordered" evidence="1">
    <location>
        <begin position="83"/>
        <end position="114"/>
    </location>
</feature>
<dbReference type="EMBL" id="JBBPFD010000012">
    <property type="protein sequence ID" value="KAK7903945.1"/>
    <property type="molecule type" value="Genomic_DNA"/>
</dbReference>
<sequence>MGEEYFASADDFVRELIVESRLTHLSVCNVRLPWPVGVNQSRDALTNPALAAVPPTCRGPRGSTIRPVPCYAFHALLQEAHPPAAPVLGHERRTARPPGGELLQPAAPEQAEGD</sequence>
<name>A0AAW0NKL6_9GOBI</name>
<evidence type="ECO:0000256" key="1">
    <source>
        <dbReference type="SAM" id="MobiDB-lite"/>
    </source>
</evidence>
<organism evidence="2 3">
    <name type="scientific">Mugilogobius chulae</name>
    <name type="common">yellowstripe goby</name>
    <dbReference type="NCBI Taxonomy" id="88201"/>
    <lineage>
        <taxon>Eukaryota</taxon>
        <taxon>Metazoa</taxon>
        <taxon>Chordata</taxon>
        <taxon>Craniata</taxon>
        <taxon>Vertebrata</taxon>
        <taxon>Euteleostomi</taxon>
        <taxon>Actinopterygii</taxon>
        <taxon>Neopterygii</taxon>
        <taxon>Teleostei</taxon>
        <taxon>Neoteleostei</taxon>
        <taxon>Acanthomorphata</taxon>
        <taxon>Gobiaria</taxon>
        <taxon>Gobiiformes</taxon>
        <taxon>Gobioidei</taxon>
        <taxon>Gobiidae</taxon>
        <taxon>Gobionellinae</taxon>
        <taxon>Mugilogobius</taxon>
    </lineage>
</organism>
<proteinExistence type="predicted"/>
<keyword evidence="3" id="KW-1185">Reference proteome</keyword>
<accession>A0AAW0NKL6</accession>
<evidence type="ECO:0000313" key="3">
    <source>
        <dbReference type="Proteomes" id="UP001460270"/>
    </source>
</evidence>
<gene>
    <name evidence="2" type="ORF">WMY93_016552</name>
</gene>
<comment type="caution">
    <text evidence="2">The sequence shown here is derived from an EMBL/GenBank/DDBJ whole genome shotgun (WGS) entry which is preliminary data.</text>
</comment>
<protein>
    <submittedName>
        <fullName evidence="2">Uncharacterized protein</fullName>
    </submittedName>
</protein>
<dbReference type="AlphaFoldDB" id="A0AAW0NKL6"/>
<reference evidence="3" key="1">
    <citation type="submission" date="2024-04" db="EMBL/GenBank/DDBJ databases">
        <title>Salinicola lusitanus LLJ914,a marine bacterium isolated from the Okinawa Trough.</title>
        <authorList>
            <person name="Li J."/>
        </authorList>
    </citation>
    <scope>NUCLEOTIDE SEQUENCE [LARGE SCALE GENOMIC DNA]</scope>
</reference>
<dbReference type="Proteomes" id="UP001460270">
    <property type="component" value="Unassembled WGS sequence"/>
</dbReference>
<evidence type="ECO:0000313" key="2">
    <source>
        <dbReference type="EMBL" id="KAK7903945.1"/>
    </source>
</evidence>